<protein>
    <recommendedName>
        <fullName evidence="4">Secreted protein</fullName>
    </recommendedName>
</protein>
<organism evidence="2 3">
    <name type="scientific">Kutzneria kofuensis</name>
    <dbReference type="NCBI Taxonomy" id="103725"/>
    <lineage>
        <taxon>Bacteria</taxon>
        <taxon>Bacillati</taxon>
        <taxon>Actinomycetota</taxon>
        <taxon>Actinomycetes</taxon>
        <taxon>Pseudonocardiales</taxon>
        <taxon>Pseudonocardiaceae</taxon>
        <taxon>Kutzneria</taxon>
    </lineage>
</organism>
<dbReference type="EMBL" id="JACHIR010000001">
    <property type="protein sequence ID" value="MBB5894287.1"/>
    <property type="molecule type" value="Genomic_DNA"/>
</dbReference>
<feature type="chain" id="PRO_5030626327" description="Secreted protein" evidence="1">
    <location>
        <begin position="27"/>
        <end position="121"/>
    </location>
</feature>
<dbReference type="Proteomes" id="UP000585638">
    <property type="component" value="Unassembled WGS sequence"/>
</dbReference>
<keyword evidence="1" id="KW-0732">Signal</keyword>
<dbReference type="RefSeq" id="WP_184866170.1">
    <property type="nucleotide sequence ID" value="NZ_BAAAWY010000029.1"/>
</dbReference>
<proteinExistence type="predicted"/>
<evidence type="ECO:0000313" key="3">
    <source>
        <dbReference type="Proteomes" id="UP000585638"/>
    </source>
</evidence>
<evidence type="ECO:0000313" key="2">
    <source>
        <dbReference type="EMBL" id="MBB5894287.1"/>
    </source>
</evidence>
<accession>A0A7W9KKJ6</accession>
<reference evidence="2 3" key="1">
    <citation type="submission" date="2020-08" db="EMBL/GenBank/DDBJ databases">
        <title>Sequencing the genomes of 1000 actinobacteria strains.</title>
        <authorList>
            <person name="Klenk H.-P."/>
        </authorList>
    </citation>
    <scope>NUCLEOTIDE SEQUENCE [LARGE SCALE GENOMIC DNA]</scope>
    <source>
        <strain evidence="2 3">DSM 43851</strain>
    </source>
</reference>
<evidence type="ECO:0000256" key="1">
    <source>
        <dbReference type="SAM" id="SignalP"/>
    </source>
</evidence>
<gene>
    <name evidence="2" type="ORF">BJ998_005483</name>
</gene>
<name>A0A7W9KKJ6_9PSEU</name>
<keyword evidence="3" id="KW-1185">Reference proteome</keyword>
<dbReference type="PROSITE" id="PS51257">
    <property type="entry name" value="PROKAR_LIPOPROTEIN"/>
    <property type="match status" value="1"/>
</dbReference>
<sequence length="121" mass="13215">MTTTRRIALISAATLACGLAFTGAAAAGSPNCQDWWTIDDTNKTVFTDQTRSVTFWGHRSCDGPRTPSWWSAPYRPDEPDDHSWESVKKLHGNDPGSLAYGFEMHNTPKGWVATGFASAHG</sequence>
<comment type="caution">
    <text evidence="2">The sequence shown here is derived from an EMBL/GenBank/DDBJ whole genome shotgun (WGS) entry which is preliminary data.</text>
</comment>
<evidence type="ECO:0008006" key="4">
    <source>
        <dbReference type="Google" id="ProtNLM"/>
    </source>
</evidence>
<feature type="signal peptide" evidence="1">
    <location>
        <begin position="1"/>
        <end position="26"/>
    </location>
</feature>
<dbReference type="AlphaFoldDB" id="A0A7W9KKJ6"/>